<feature type="compositionally biased region" description="Low complexity" evidence="2">
    <location>
        <begin position="84"/>
        <end position="94"/>
    </location>
</feature>
<comment type="caution">
    <text evidence="3">The sequence shown here is derived from an EMBL/GenBank/DDBJ whole genome shotgun (WGS) entry which is preliminary data.</text>
</comment>
<protein>
    <submittedName>
        <fullName evidence="3">Uncharacterized protein</fullName>
    </submittedName>
</protein>
<keyword evidence="4" id="KW-1185">Reference proteome</keyword>
<dbReference type="OrthoDB" id="1751651at2759"/>
<organism evidence="3 4">
    <name type="scientific">Rhododendron simsii</name>
    <name type="common">Sims's rhododendron</name>
    <dbReference type="NCBI Taxonomy" id="118357"/>
    <lineage>
        <taxon>Eukaryota</taxon>
        <taxon>Viridiplantae</taxon>
        <taxon>Streptophyta</taxon>
        <taxon>Embryophyta</taxon>
        <taxon>Tracheophyta</taxon>
        <taxon>Spermatophyta</taxon>
        <taxon>Magnoliopsida</taxon>
        <taxon>eudicotyledons</taxon>
        <taxon>Gunneridae</taxon>
        <taxon>Pentapetalae</taxon>
        <taxon>asterids</taxon>
        <taxon>Ericales</taxon>
        <taxon>Ericaceae</taxon>
        <taxon>Ericoideae</taxon>
        <taxon>Rhodoreae</taxon>
        <taxon>Rhododendron</taxon>
    </lineage>
</organism>
<evidence type="ECO:0000313" key="4">
    <source>
        <dbReference type="Proteomes" id="UP000626092"/>
    </source>
</evidence>
<accession>A0A834FY01</accession>
<evidence type="ECO:0000256" key="1">
    <source>
        <dbReference type="SAM" id="Coils"/>
    </source>
</evidence>
<gene>
    <name evidence="3" type="ORF">RHSIM_RhsimUnG0083200</name>
</gene>
<evidence type="ECO:0000256" key="2">
    <source>
        <dbReference type="SAM" id="MobiDB-lite"/>
    </source>
</evidence>
<reference evidence="3" key="1">
    <citation type="submission" date="2019-11" db="EMBL/GenBank/DDBJ databases">
        <authorList>
            <person name="Liu Y."/>
            <person name="Hou J."/>
            <person name="Li T.-Q."/>
            <person name="Guan C.-H."/>
            <person name="Wu X."/>
            <person name="Wu H.-Z."/>
            <person name="Ling F."/>
            <person name="Zhang R."/>
            <person name="Shi X.-G."/>
            <person name="Ren J.-P."/>
            <person name="Chen E.-F."/>
            <person name="Sun J.-M."/>
        </authorList>
    </citation>
    <scope>NUCLEOTIDE SEQUENCE</scope>
    <source>
        <strain evidence="3">Adult_tree_wgs_1</strain>
        <tissue evidence="3">Leaves</tissue>
    </source>
</reference>
<name>A0A834FY01_RHOSS</name>
<sequence>MVDSSINSPNIDPETYPTLLEMMQSLGKEYRSIDERSSNFRRPTRLSAIPGIHIPLQMDDSACEGVSSGQWDSDQEDHAERAAARAQASTSTSSGGPPNKSRAGGENAPRETLISSSRYLPHLKPCRIAISMAIVQEASLKNSGRRRVRLAESNNLSFSLGDLMLMYMVSRNLKYDKYCLTTRQHFDHLVDRLCDTEKWGNILVKVFVNFEWGPINPLLDYPFPTRTGAVVEKQNRIHRVRGFLGAGDKPDCSAPNKGLFITDRWPYLIALIRAKKKARVAENVEVLTSGLIEDDPTNLNESSALFVPDFECSDGHIITIGDSLEENPLLAINLLKGLALLKDMEKPIDRAGQKHGRTMPLLCQGMHFDKLSKFKQFFHSDVNHFSLQAGQCASKAFGDMDVLLETKGSLKGDLQAKRMEAEQLADQIKALEVTVVEAKIVRQERDLSLLRIKDAEAENDCLKEEKKQIEEDLSKKLKEAGDSSYNEAGECYQQQMQILVTKAFKEGELKGIRDTYNSSFLRGYQVNLDYSEVDHRREPPVVPPMELPESLLPAE</sequence>
<dbReference type="Proteomes" id="UP000626092">
    <property type="component" value="Unassembled WGS sequence"/>
</dbReference>
<evidence type="ECO:0000313" key="3">
    <source>
        <dbReference type="EMBL" id="KAF7114618.1"/>
    </source>
</evidence>
<proteinExistence type="predicted"/>
<feature type="region of interest" description="Disordered" evidence="2">
    <location>
        <begin position="63"/>
        <end position="111"/>
    </location>
</feature>
<dbReference type="AlphaFoldDB" id="A0A834FY01"/>
<feature type="coiled-coil region" evidence="1">
    <location>
        <begin position="414"/>
        <end position="479"/>
    </location>
</feature>
<keyword evidence="1" id="KW-0175">Coiled coil</keyword>
<dbReference type="EMBL" id="WJXA01000202">
    <property type="protein sequence ID" value="KAF7114618.1"/>
    <property type="molecule type" value="Genomic_DNA"/>
</dbReference>